<dbReference type="STRING" id="564137.SAMN04488238_106233"/>
<evidence type="ECO:0000256" key="1">
    <source>
        <dbReference type="ARBA" id="ARBA00004496"/>
    </source>
</evidence>
<keyword evidence="5 13" id="KW-0436">Ligase</keyword>
<dbReference type="GO" id="GO:0004817">
    <property type="term" value="F:cysteine-tRNA ligase activity"/>
    <property type="evidence" value="ECO:0007669"/>
    <property type="project" value="UniProtKB-UniRule"/>
</dbReference>
<dbReference type="InterPro" id="IPR032678">
    <property type="entry name" value="tRNA-synt_1_cat_dom"/>
</dbReference>
<dbReference type="PANTHER" id="PTHR10890:SF3">
    <property type="entry name" value="CYSTEINE--TRNA LIGASE, CYTOPLASMIC"/>
    <property type="match status" value="1"/>
</dbReference>
<accession>A0A1H3A6X6</accession>
<sequence length="494" mass="55693">MVEIRLHNSKTRKKDPFTPIDPDNVRMYVCGPTVYDRAHLGNARPVVVFDVLFRLLRHGHVYGADHVTYVRNFTDVDDKINARARQMQEDGDTRDLNTIIRALTDETIGWYHADMDALGALRPTHEPRATEFIPQMVKMIEGLVDSGHAYAAEGHVLFDVRAYPDYGRLSGRSLDDMIAGARVEVAPYKRDPMDFVLWKPSADDEPGWPSPWGKGRPGWHIECSAMSHELLGDHFDIHGGGIDLAFPHHENEVAQSCCAHPEAGFANVWLHNEMVQVDGKKMSKSLGNFFTVKDLLDQGWPGEVIRFVMLSTHYRKPMDWTEEKAREARETLDWWATTFSTDPEVLAAARLGEGAEFRIDAEVVAALSDDLNTSRALTRLKKLGRFLDNSSEFLNLEATQQFSHRLDFILSVEALGIPLISLSTRKRRQGLSLAKAETMMNAERMKALSDRDFSRLDQLKISLGEMGVEVRMSKDGVELIPGPDFDPAKLDAPK</sequence>
<dbReference type="Gene3D" id="1.20.120.1910">
    <property type="entry name" value="Cysteine-tRNA ligase, C-terminal anti-codon recognition domain"/>
    <property type="match status" value="1"/>
</dbReference>
<dbReference type="CDD" id="cd00672">
    <property type="entry name" value="CysRS_core"/>
    <property type="match status" value="1"/>
</dbReference>
<feature type="domain" description="tRNA synthetases class I catalytic" evidence="14">
    <location>
        <begin position="17"/>
        <end position="328"/>
    </location>
</feature>
<evidence type="ECO:0000256" key="9">
    <source>
        <dbReference type="ARBA" id="ARBA00022840"/>
    </source>
</evidence>
<dbReference type="GO" id="GO:0005524">
    <property type="term" value="F:ATP binding"/>
    <property type="evidence" value="ECO:0007669"/>
    <property type="project" value="UniProtKB-UniRule"/>
</dbReference>
<feature type="binding site" evidence="13">
    <location>
        <position position="223"/>
    </location>
    <ligand>
        <name>Zn(2+)</name>
        <dbReference type="ChEBI" id="CHEBI:29105"/>
    </ligand>
</feature>
<evidence type="ECO:0000256" key="5">
    <source>
        <dbReference type="ARBA" id="ARBA00022598"/>
    </source>
</evidence>
<dbReference type="AlphaFoldDB" id="A0A1H3A6X6"/>
<keyword evidence="7 13" id="KW-0547">Nucleotide-binding</keyword>
<protein>
    <recommendedName>
        <fullName evidence="13">Cysteine--tRNA ligase</fullName>
        <ecNumber evidence="13">6.1.1.16</ecNumber>
    </recommendedName>
    <alternativeName>
        <fullName evidence="13">Cysteinyl-tRNA synthetase</fullName>
        <shortName evidence="13">CysRS</shortName>
    </alternativeName>
</protein>
<feature type="binding site" evidence="13">
    <location>
        <position position="248"/>
    </location>
    <ligand>
        <name>Zn(2+)</name>
        <dbReference type="ChEBI" id="CHEBI:29105"/>
    </ligand>
</feature>
<evidence type="ECO:0000256" key="7">
    <source>
        <dbReference type="ARBA" id="ARBA00022741"/>
    </source>
</evidence>
<dbReference type="HAMAP" id="MF_00041">
    <property type="entry name" value="Cys_tRNA_synth"/>
    <property type="match status" value="1"/>
</dbReference>
<keyword evidence="8 13" id="KW-0862">Zinc</keyword>
<dbReference type="PANTHER" id="PTHR10890">
    <property type="entry name" value="CYSTEINYL-TRNA SYNTHETASE"/>
    <property type="match status" value="1"/>
</dbReference>
<dbReference type="Pfam" id="PF01406">
    <property type="entry name" value="tRNA-synt_1e"/>
    <property type="match status" value="1"/>
</dbReference>
<dbReference type="GO" id="GO:0008270">
    <property type="term" value="F:zinc ion binding"/>
    <property type="evidence" value="ECO:0007669"/>
    <property type="project" value="UniProtKB-UniRule"/>
</dbReference>
<evidence type="ECO:0000313" key="16">
    <source>
        <dbReference type="Proteomes" id="UP000198539"/>
    </source>
</evidence>
<comment type="cofactor">
    <cofactor evidence="13">
        <name>Zn(2+)</name>
        <dbReference type="ChEBI" id="CHEBI:29105"/>
    </cofactor>
    <text evidence="13">Binds 1 zinc ion per subunit.</text>
</comment>
<evidence type="ECO:0000256" key="12">
    <source>
        <dbReference type="ARBA" id="ARBA00047398"/>
    </source>
</evidence>
<dbReference type="Gene3D" id="3.40.50.620">
    <property type="entry name" value="HUPs"/>
    <property type="match status" value="1"/>
</dbReference>
<dbReference type="NCBIfam" id="TIGR00435">
    <property type="entry name" value="cysS"/>
    <property type="match status" value="1"/>
</dbReference>
<dbReference type="InterPro" id="IPR024909">
    <property type="entry name" value="Cys-tRNA/MSH_ligase"/>
</dbReference>
<evidence type="ECO:0000256" key="2">
    <source>
        <dbReference type="ARBA" id="ARBA00005594"/>
    </source>
</evidence>
<dbReference type="EMBL" id="FNOM01000006">
    <property type="protein sequence ID" value="SDX25500.1"/>
    <property type="molecule type" value="Genomic_DNA"/>
</dbReference>
<feature type="short sequence motif" description="'HIGH' region" evidence="13">
    <location>
        <begin position="32"/>
        <end position="42"/>
    </location>
</feature>
<dbReference type="GO" id="GO:0006423">
    <property type="term" value="P:cysteinyl-tRNA aminoacylation"/>
    <property type="evidence" value="ECO:0007669"/>
    <property type="project" value="UniProtKB-UniRule"/>
</dbReference>
<dbReference type="PRINTS" id="PR00983">
    <property type="entry name" value="TRNASYNTHCYS"/>
</dbReference>
<keyword evidence="4 13" id="KW-0963">Cytoplasm</keyword>
<comment type="subunit">
    <text evidence="3 13">Monomer.</text>
</comment>
<proteinExistence type="inferred from homology"/>
<evidence type="ECO:0000256" key="13">
    <source>
        <dbReference type="HAMAP-Rule" id="MF_00041"/>
    </source>
</evidence>
<keyword evidence="6 13" id="KW-0479">Metal-binding</keyword>
<evidence type="ECO:0000256" key="6">
    <source>
        <dbReference type="ARBA" id="ARBA00022723"/>
    </source>
</evidence>
<dbReference type="OrthoDB" id="9815130at2"/>
<keyword evidence="16" id="KW-1185">Reference proteome</keyword>
<evidence type="ECO:0000256" key="3">
    <source>
        <dbReference type="ARBA" id="ARBA00011245"/>
    </source>
</evidence>
<evidence type="ECO:0000259" key="14">
    <source>
        <dbReference type="Pfam" id="PF01406"/>
    </source>
</evidence>
<dbReference type="InterPro" id="IPR014729">
    <property type="entry name" value="Rossmann-like_a/b/a_fold"/>
</dbReference>
<comment type="similarity">
    <text evidence="2 13">Belongs to the class-I aminoacyl-tRNA synthetase family.</text>
</comment>
<evidence type="ECO:0000256" key="10">
    <source>
        <dbReference type="ARBA" id="ARBA00022917"/>
    </source>
</evidence>
<feature type="binding site" evidence="13">
    <location>
        <position position="284"/>
    </location>
    <ligand>
        <name>ATP</name>
        <dbReference type="ChEBI" id="CHEBI:30616"/>
    </ligand>
</feature>
<dbReference type="SUPFAM" id="SSF52374">
    <property type="entry name" value="Nucleotidylyl transferase"/>
    <property type="match status" value="1"/>
</dbReference>
<feature type="short sequence motif" description="'KMSKS' region" evidence="13">
    <location>
        <begin position="281"/>
        <end position="285"/>
    </location>
</feature>
<dbReference type="InterPro" id="IPR015803">
    <property type="entry name" value="Cys-tRNA-ligase"/>
</dbReference>
<name>A0A1H3A6X6_9RHOB</name>
<keyword evidence="10 13" id="KW-0648">Protein biosynthesis</keyword>
<feature type="binding site" evidence="13">
    <location>
        <position position="252"/>
    </location>
    <ligand>
        <name>Zn(2+)</name>
        <dbReference type="ChEBI" id="CHEBI:29105"/>
    </ligand>
</feature>
<comment type="subcellular location">
    <subcellularLocation>
        <location evidence="1 13">Cytoplasm</location>
    </subcellularLocation>
</comment>
<dbReference type="EC" id="6.1.1.16" evidence="13"/>
<keyword evidence="11 13" id="KW-0030">Aminoacyl-tRNA synthetase</keyword>
<dbReference type="SUPFAM" id="SSF47323">
    <property type="entry name" value="Anticodon-binding domain of a subclass of class I aminoacyl-tRNA synthetases"/>
    <property type="match status" value="1"/>
</dbReference>
<reference evidence="15 16" key="1">
    <citation type="submission" date="2016-10" db="EMBL/GenBank/DDBJ databases">
        <authorList>
            <person name="de Groot N.N."/>
        </authorList>
    </citation>
    <scope>NUCLEOTIDE SEQUENCE [LARGE SCALE GENOMIC DNA]</scope>
    <source>
        <strain evidence="15 16">CGMCC 1.8894</strain>
    </source>
</reference>
<keyword evidence="9 13" id="KW-0067">ATP-binding</keyword>
<dbReference type="Proteomes" id="UP000198539">
    <property type="component" value="Unassembled WGS sequence"/>
</dbReference>
<evidence type="ECO:0000313" key="15">
    <source>
        <dbReference type="EMBL" id="SDX25500.1"/>
    </source>
</evidence>
<dbReference type="RefSeq" id="WP_092889950.1">
    <property type="nucleotide sequence ID" value="NZ_CP061498.1"/>
</dbReference>
<evidence type="ECO:0000256" key="8">
    <source>
        <dbReference type="ARBA" id="ARBA00022833"/>
    </source>
</evidence>
<evidence type="ECO:0000256" key="11">
    <source>
        <dbReference type="ARBA" id="ARBA00023146"/>
    </source>
</evidence>
<organism evidence="15 16">
    <name type="scientific">Roseicitreum antarcticum</name>
    <dbReference type="NCBI Taxonomy" id="564137"/>
    <lineage>
        <taxon>Bacteria</taxon>
        <taxon>Pseudomonadati</taxon>
        <taxon>Pseudomonadota</taxon>
        <taxon>Alphaproteobacteria</taxon>
        <taxon>Rhodobacterales</taxon>
        <taxon>Paracoccaceae</taxon>
        <taxon>Roseicitreum</taxon>
    </lineage>
</organism>
<dbReference type="GO" id="GO:0005829">
    <property type="term" value="C:cytosol"/>
    <property type="evidence" value="ECO:0007669"/>
    <property type="project" value="TreeGrafter"/>
</dbReference>
<evidence type="ECO:0000256" key="4">
    <source>
        <dbReference type="ARBA" id="ARBA00022490"/>
    </source>
</evidence>
<comment type="catalytic activity">
    <reaction evidence="12 13">
        <text>tRNA(Cys) + L-cysteine + ATP = L-cysteinyl-tRNA(Cys) + AMP + diphosphate</text>
        <dbReference type="Rhea" id="RHEA:17773"/>
        <dbReference type="Rhea" id="RHEA-COMP:9661"/>
        <dbReference type="Rhea" id="RHEA-COMP:9679"/>
        <dbReference type="ChEBI" id="CHEBI:30616"/>
        <dbReference type="ChEBI" id="CHEBI:33019"/>
        <dbReference type="ChEBI" id="CHEBI:35235"/>
        <dbReference type="ChEBI" id="CHEBI:78442"/>
        <dbReference type="ChEBI" id="CHEBI:78517"/>
        <dbReference type="ChEBI" id="CHEBI:456215"/>
        <dbReference type="EC" id="6.1.1.16"/>
    </reaction>
</comment>
<feature type="binding site" evidence="13">
    <location>
        <position position="30"/>
    </location>
    <ligand>
        <name>Zn(2+)</name>
        <dbReference type="ChEBI" id="CHEBI:29105"/>
    </ligand>
</feature>
<dbReference type="InterPro" id="IPR009080">
    <property type="entry name" value="tRNAsynth_Ia_anticodon-bd"/>
</dbReference>
<gene>
    <name evidence="13" type="primary">cysS</name>
    <name evidence="15" type="ORF">SAMN04488238_106233</name>
</gene>
<dbReference type="FunFam" id="3.40.50.620:FF:000068">
    <property type="entry name" value="Cysteine--tRNA ligase"/>
    <property type="match status" value="1"/>
</dbReference>